<dbReference type="OrthoDB" id="9804785at2"/>
<accession>A0A395JKX9</accession>
<dbReference type="Pfam" id="PF00437">
    <property type="entry name" value="T2SSE"/>
    <property type="match status" value="1"/>
</dbReference>
<evidence type="ECO:0000256" key="2">
    <source>
        <dbReference type="ARBA" id="ARBA00003288"/>
    </source>
</evidence>
<evidence type="ECO:0000256" key="7">
    <source>
        <dbReference type="ARBA" id="ARBA00022519"/>
    </source>
</evidence>
<dbReference type="InterPro" id="IPR054757">
    <property type="entry name" value="GSPE_N1E"/>
</dbReference>
<sequence length="509" mass="56361">MNDTAVSPEASDIEAQEVENSAALIPYAYAKKHNVLVNMSDDGVALVTCVQTPKLAVLSELKRRLNARLTLNKVIASEFDVQLRSIYDTGGSRATKLMDDMGDDLDLERLAEEMPQTTDLLEADDDAPIIRLINALLTQAIRENASDIHLEAFEESSVVRFRVDGVLRDILSPRREMHSALVSRIKVMSKLDIAEKRLPQDGRMSLRVAEHPVDVRVSTLPTQHGERVVLRLLDKQSARLDLEKLGMPKDILLTFEDLIRKPNGILLVTGPTGSGKTTTLYSGLHRLDRKRLNILTVEDPVEYDLDGVGQTQMNSKIGLTFAGGLRSILRQDPDVVLVGEIRDLETAEISVQASLTGHLVLSTLHTNTAVGAVTRLVDMGVEPFLIASSLVGVLAQRLVRRLCPDCKQPHEPDSAECELLGIDDSTQGVTLFKPQGCPKCEQIGYRGRLGIYELVEMNEGMRRLIHDQASEDILSKHARKTSRSLMHNGFDRVLQGETTVDEVFRVTQS</sequence>
<evidence type="ECO:0000313" key="19">
    <source>
        <dbReference type="Proteomes" id="UP000253083"/>
    </source>
</evidence>
<evidence type="ECO:0000259" key="17">
    <source>
        <dbReference type="PROSITE" id="PS00662"/>
    </source>
</evidence>
<dbReference type="CDD" id="cd01129">
    <property type="entry name" value="PulE-GspE-like"/>
    <property type="match status" value="1"/>
</dbReference>
<dbReference type="Gene3D" id="3.40.50.300">
    <property type="entry name" value="P-loop containing nucleotide triphosphate hydrolases"/>
    <property type="match status" value="1"/>
</dbReference>
<evidence type="ECO:0000256" key="5">
    <source>
        <dbReference type="ARBA" id="ARBA00022448"/>
    </source>
</evidence>
<dbReference type="GO" id="GO:0046872">
    <property type="term" value="F:metal ion binding"/>
    <property type="evidence" value="ECO:0007669"/>
    <property type="project" value="UniProtKB-KW"/>
</dbReference>
<dbReference type="InterPro" id="IPR013369">
    <property type="entry name" value="T2SS_GspE"/>
</dbReference>
<evidence type="ECO:0000256" key="4">
    <source>
        <dbReference type="ARBA" id="ARBA00006611"/>
    </source>
</evidence>
<keyword evidence="11 16" id="KW-0067">ATP-binding</keyword>
<dbReference type="GO" id="GO:0016887">
    <property type="term" value="F:ATP hydrolysis activity"/>
    <property type="evidence" value="ECO:0007669"/>
    <property type="project" value="TreeGrafter"/>
</dbReference>
<organism evidence="18 19">
    <name type="scientific">Arenicella xantha</name>
    <dbReference type="NCBI Taxonomy" id="644221"/>
    <lineage>
        <taxon>Bacteria</taxon>
        <taxon>Pseudomonadati</taxon>
        <taxon>Pseudomonadota</taxon>
        <taxon>Gammaproteobacteria</taxon>
        <taxon>Arenicellales</taxon>
        <taxon>Arenicellaceae</taxon>
        <taxon>Arenicella</taxon>
    </lineage>
</organism>
<evidence type="ECO:0000256" key="8">
    <source>
        <dbReference type="ARBA" id="ARBA00022723"/>
    </source>
</evidence>
<evidence type="ECO:0000256" key="11">
    <source>
        <dbReference type="ARBA" id="ARBA00022840"/>
    </source>
</evidence>
<evidence type="ECO:0000313" key="18">
    <source>
        <dbReference type="EMBL" id="RBP51361.1"/>
    </source>
</evidence>
<keyword evidence="10" id="KW-0862">Zinc</keyword>
<dbReference type="InterPro" id="IPR027417">
    <property type="entry name" value="P-loop_NTPase"/>
</dbReference>
<dbReference type="FunFam" id="3.40.50.300:FF:000398">
    <property type="entry name" value="Type IV pilus assembly ATPase PilB"/>
    <property type="match status" value="1"/>
</dbReference>
<dbReference type="GO" id="GO:0005886">
    <property type="term" value="C:plasma membrane"/>
    <property type="evidence" value="ECO:0007669"/>
    <property type="project" value="UniProtKB-SubCell"/>
</dbReference>
<comment type="subcellular location">
    <subcellularLocation>
        <location evidence="3 16">Cell inner membrane</location>
    </subcellularLocation>
</comment>
<evidence type="ECO:0000256" key="14">
    <source>
        <dbReference type="ARBA" id="ARBA00023136"/>
    </source>
</evidence>
<keyword evidence="14" id="KW-0472">Membrane</keyword>
<feature type="domain" description="Bacterial type II secretion system protein E" evidence="17">
    <location>
        <begin position="329"/>
        <end position="343"/>
    </location>
</feature>
<evidence type="ECO:0000256" key="13">
    <source>
        <dbReference type="ARBA" id="ARBA00022967"/>
    </source>
</evidence>
<keyword evidence="8" id="KW-0479">Metal-binding</keyword>
<dbReference type="Gene3D" id="3.30.300.160">
    <property type="entry name" value="Type II secretion system, protein E, N-terminal domain"/>
    <property type="match status" value="1"/>
</dbReference>
<evidence type="ECO:0000256" key="3">
    <source>
        <dbReference type="ARBA" id="ARBA00004533"/>
    </source>
</evidence>
<dbReference type="GO" id="GO:0015628">
    <property type="term" value="P:protein secretion by the type II secretion system"/>
    <property type="evidence" value="ECO:0007669"/>
    <property type="project" value="UniProtKB-UniRule"/>
</dbReference>
<keyword evidence="7" id="KW-0997">Cell inner membrane</keyword>
<dbReference type="RefSeq" id="WP_113954133.1">
    <property type="nucleotide sequence ID" value="NZ_QNRT01000002.1"/>
</dbReference>
<keyword evidence="5 16" id="KW-0813">Transport</keyword>
<dbReference type="Pfam" id="PF22341">
    <property type="entry name" value="GSPE_N1E"/>
    <property type="match status" value="1"/>
</dbReference>
<evidence type="ECO:0000256" key="10">
    <source>
        <dbReference type="ARBA" id="ARBA00022833"/>
    </source>
</evidence>
<name>A0A395JKX9_9GAMM</name>
<dbReference type="FunFam" id="3.30.450.90:FF:000001">
    <property type="entry name" value="Type II secretion system ATPase GspE"/>
    <property type="match status" value="1"/>
</dbReference>
<comment type="function">
    <text evidence="2 16">ATPase component of the type II secretion system required for the energy-dependent secretion of extracellular factors such as proteases and toxins from the periplasm. Acts as a molecular motor to provide the energy that is required for assembly of the pseudopilus and the extrusion of substrates generated in the cytoplasm.</text>
</comment>
<keyword evidence="6" id="KW-1003">Cell membrane</keyword>
<dbReference type="EMBL" id="QNRT01000002">
    <property type="protein sequence ID" value="RBP51361.1"/>
    <property type="molecule type" value="Genomic_DNA"/>
</dbReference>
<dbReference type="PROSITE" id="PS00662">
    <property type="entry name" value="T2SP_E"/>
    <property type="match status" value="1"/>
</dbReference>
<proteinExistence type="inferred from homology"/>
<dbReference type="InterPro" id="IPR001482">
    <property type="entry name" value="T2SS/T4SS_dom"/>
</dbReference>
<keyword evidence="9 16" id="KW-0547">Nucleotide-binding</keyword>
<evidence type="ECO:0000256" key="9">
    <source>
        <dbReference type="ARBA" id="ARBA00022741"/>
    </source>
</evidence>
<dbReference type="InterPro" id="IPR003593">
    <property type="entry name" value="AAA+_ATPase"/>
</dbReference>
<gene>
    <name evidence="18" type="ORF">DFR28_102781</name>
</gene>
<dbReference type="SUPFAM" id="SSF160246">
    <property type="entry name" value="EspE N-terminal domain-like"/>
    <property type="match status" value="1"/>
</dbReference>
<dbReference type="NCBIfam" id="TIGR02533">
    <property type="entry name" value="type_II_gspE"/>
    <property type="match status" value="1"/>
</dbReference>
<evidence type="ECO:0000256" key="16">
    <source>
        <dbReference type="RuleBase" id="RU366070"/>
    </source>
</evidence>
<evidence type="ECO:0000256" key="15">
    <source>
        <dbReference type="ARBA" id="ARBA00034006"/>
    </source>
</evidence>
<keyword evidence="13" id="KW-1278">Translocase</keyword>
<dbReference type="SUPFAM" id="SSF52540">
    <property type="entry name" value="P-loop containing nucleoside triphosphate hydrolases"/>
    <property type="match status" value="1"/>
</dbReference>
<dbReference type="SMART" id="SM00382">
    <property type="entry name" value="AAA"/>
    <property type="match status" value="1"/>
</dbReference>
<keyword evidence="19" id="KW-1185">Reference proteome</keyword>
<keyword evidence="12 16" id="KW-0653">Protein transport</keyword>
<dbReference type="GO" id="GO:0015627">
    <property type="term" value="C:type II protein secretion system complex"/>
    <property type="evidence" value="ECO:0007669"/>
    <property type="project" value="UniProtKB-UniRule"/>
</dbReference>
<comment type="caution">
    <text evidence="18">The sequence shown here is derived from an EMBL/GenBank/DDBJ whole genome shotgun (WGS) entry which is preliminary data.</text>
</comment>
<comment type="cofactor">
    <cofactor evidence="1">
        <name>Zn(2+)</name>
        <dbReference type="ChEBI" id="CHEBI:29105"/>
    </cofactor>
</comment>
<evidence type="ECO:0000256" key="6">
    <source>
        <dbReference type="ARBA" id="ARBA00022475"/>
    </source>
</evidence>
<dbReference type="PANTHER" id="PTHR30258">
    <property type="entry name" value="TYPE II SECRETION SYSTEM PROTEIN GSPE-RELATED"/>
    <property type="match status" value="1"/>
</dbReference>
<dbReference type="Proteomes" id="UP000253083">
    <property type="component" value="Unassembled WGS sequence"/>
</dbReference>
<dbReference type="FunCoup" id="A0A395JKX9">
    <property type="interactions" value="283"/>
</dbReference>
<dbReference type="InParanoid" id="A0A395JKX9"/>
<dbReference type="PANTHER" id="PTHR30258:SF27">
    <property type="entry name" value="BACTERIOPHAGE ADSORPTION PROTEIN B-RELATED"/>
    <property type="match status" value="1"/>
</dbReference>
<reference evidence="18 19" key="1">
    <citation type="submission" date="2018-06" db="EMBL/GenBank/DDBJ databases">
        <title>Genomic Encyclopedia of Type Strains, Phase IV (KMG-IV): sequencing the most valuable type-strain genomes for metagenomic binning, comparative biology and taxonomic classification.</title>
        <authorList>
            <person name="Goeker M."/>
        </authorList>
    </citation>
    <scope>NUCLEOTIDE SEQUENCE [LARGE SCALE GENOMIC DNA]</scope>
    <source>
        <strain evidence="18 19">DSM 24032</strain>
    </source>
</reference>
<dbReference type="GO" id="GO:0008564">
    <property type="term" value="F:protein-exporting ATPase activity"/>
    <property type="evidence" value="ECO:0007669"/>
    <property type="project" value="UniProtKB-EC"/>
</dbReference>
<dbReference type="AlphaFoldDB" id="A0A395JKX9"/>
<dbReference type="Gene3D" id="3.30.450.90">
    <property type="match status" value="1"/>
</dbReference>
<protein>
    <recommendedName>
        <fullName evidence="16">Type II secretion system protein E</fullName>
        <shortName evidence="16">T2SS protein E</shortName>
    </recommendedName>
    <alternativeName>
        <fullName evidence="16">Type II traffic warden ATPase</fullName>
    </alternativeName>
</protein>
<evidence type="ECO:0000256" key="1">
    <source>
        <dbReference type="ARBA" id="ARBA00001947"/>
    </source>
</evidence>
<comment type="similarity">
    <text evidence="4 16">Belongs to the GSP E family.</text>
</comment>
<evidence type="ECO:0000256" key="12">
    <source>
        <dbReference type="ARBA" id="ARBA00022927"/>
    </source>
</evidence>
<dbReference type="GO" id="GO:0005524">
    <property type="term" value="F:ATP binding"/>
    <property type="evidence" value="ECO:0007669"/>
    <property type="project" value="UniProtKB-UniRule"/>
</dbReference>
<dbReference type="InterPro" id="IPR037257">
    <property type="entry name" value="T2SS_E_N_sf"/>
</dbReference>
<comment type="catalytic activity">
    <reaction evidence="15">
        <text>ATP + H2O + cellular proteinSide 1 = ADP + phosphate + cellular proteinSide 2.</text>
        <dbReference type="EC" id="7.4.2.8"/>
    </reaction>
</comment>